<keyword evidence="3" id="KW-1185">Reference proteome</keyword>
<dbReference type="GO" id="GO:0005096">
    <property type="term" value="F:GTPase activator activity"/>
    <property type="evidence" value="ECO:0007669"/>
    <property type="project" value="InterPro"/>
</dbReference>
<accession>A0A183AZF8</accession>
<sequence length="282" mass="30531">MFLRGLGSYVDVTTHPGWTGRPETSYRPSLTRIAPRSVTQQNCAPVSPIPETAPDGTRHILYSADSITELACLCPTDLSLAATAEDERGGASSTGVSKELRTRVPAPSTVRHGSLTSASGTSGEPGADPTGGRVAVVWLQSWEDGPLNSGPDCPGWSTHNLTSRTFGCQVTIYITQLSSKLYRIGVIRAPGRVFDAGPLINGMVLSQRCLSSFVRQTVCNIARCRRLASDQFQPPHVKRQYRVFELGQTCRLRTDPLGTTNQMNRVTTVKPEILLDLFTVAS</sequence>
<gene>
    <name evidence="2" type="ORF">ECPE_LOCUS12343</name>
</gene>
<dbReference type="GO" id="GO:0051056">
    <property type="term" value="P:regulation of small GTPase mediated signal transduction"/>
    <property type="evidence" value="ECO:0007669"/>
    <property type="project" value="InterPro"/>
</dbReference>
<feature type="region of interest" description="Disordered" evidence="1">
    <location>
        <begin position="37"/>
        <end position="56"/>
    </location>
</feature>
<dbReference type="OrthoDB" id="10009983at2759"/>
<dbReference type="EMBL" id="UZAN01052666">
    <property type="protein sequence ID" value="VDP89615.1"/>
    <property type="molecule type" value="Genomic_DNA"/>
</dbReference>
<evidence type="ECO:0000313" key="4">
    <source>
        <dbReference type="WBParaSite" id="ECPE_0001237901-mRNA-1"/>
    </source>
</evidence>
<evidence type="ECO:0000256" key="1">
    <source>
        <dbReference type="SAM" id="MobiDB-lite"/>
    </source>
</evidence>
<protein>
    <submittedName>
        <fullName evidence="4">Rap-GAP domain-containing protein</fullName>
    </submittedName>
</protein>
<dbReference type="Proteomes" id="UP000272942">
    <property type="component" value="Unassembled WGS sequence"/>
</dbReference>
<feature type="region of interest" description="Disordered" evidence="1">
    <location>
        <begin position="84"/>
        <end position="130"/>
    </location>
</feature>
<proteinExistence type="predicted"/>
<dbReference type="AlphaFoldDB" id="A0A183AZF8"/>
<evidence type="ECO:0000313" key="2">
    <source>
        <dbReference type="EMBL" id="VDP89615.1"/>
    </source>
</evidence>
<evidence type="ECO:0000313" key="3">
    <source>
        <dbReference type="Proteomes" id="UP000272942"/>
    </source>
</evidence>
<dbReference type="WBParaSite" id="ECPE_0001237901-mRNA-1">
    <property type="protein sequence ID" value="ECPE_0001237901-mRNA-1"/>
    <property type="gene ID" value="ECPE_0001237901"/>
</dbReference>
<dbReference type="SUPFAM" id="SSF111347">
    <property type="entry name" value="Rap/Ran-GAP"/>
    <property type="match status" value="1"/>
</dbReference>
<name>A0A183AZF8_9TREM</name>
<organism evidence="4">
    <name type="scientific">Echinostoma caproni</name>
    <dbReference type="NCBI Taxonomy" id="27848"/>
    <lineage>
        <taxon>Eukaryota</taxon>
        <taxon>Metazoa</taxon>
        <taxon>Spiralia</taxon>
        <taxon>Lophotrochozoa</taxon>
        <taxon>Platyhelminthes</taxon>
        <taxon>Trematoda</taxon>
        <taxon>Digenea</taxon>
        <taxon>Plagiorchiida</taxon>
        <taxon>Echinostomata</taxon>
        <taxon>Echinostomatoidea</taxon>
        <taxon>Echinostomatidae</taxon>
        <taxon>Echinostoma</taxon>
    </lineage>
</organism>
<reference evidence="4" key="1">
    <citation type="submission" date="2016-06" db="UniProtKB">
        <authorList>
            <consortium name="WormBaseParasite"/>
        </authorList>
    </citation>
    <scope>IDENTIFICATION</scope>
</reference>
<dbReference type="InterPro" id="IPR035974">
    <property type="entry name" value="Rap/Ran-GAP_sf"/>
</dbReference>
<dbReference type="PANTHER" id="PTHR21344:SF1">
    <property type="entry name" value="RAL GTPASE-ACTIVATING PROTEIN SUBUNIT BETA"/>
    <property type="match status" value="1"/>
</dbReference>
<dbReference type="InterPro" id="IPR039930">
    <property type="entry name" value="RALGAPB"/>
</dbReference>
<reference evidence="2 3" key="2">
    <citation type="submission" date="2018-11" db="EMBL/GenBank/DDBJ databases">
        <authorList>
            <consortium name="Pathogen Informatics"/>
        </authorList>
    </citation>
    <scope>NUCLEOTIDE SEQUENCE [LARGE SCALE GENOMIC DNA]</scope>
    <source>
        <strain evidence="2 3">Egypt</strain>
    </source>
</reference>
<dbReference type="PANTHER" id="PTHR21344">
    <property type="entry name" value="RAL GTPASE-ACTIVATING PROTEIN SUBUNIT BETA"/>
    <property type="match status" value="1"/>
</dbReference>